<keyword evidence="3" id="KW-0949">S-adenosyl-L-methionine</keyword>
<dbReference type="SUPFAM" id="SSF102114">
    <property type="entry name" value="Radical SAM enzymes"/>
    <property type="match status" value="1"/>
</dbReference>
<evidence type="ECO:0000256" key="7">
    <source>
        <dbReference type="SAM" id="MobiDB-lite"/>
    </source>
</evidence>
<evidence type="ECO:0000256" key="2">
    <source>
        <dbReference type="ARBA" id="ARBA00022485"/>
    </source>
</evidence>
<accession>A0A940YCG0</accession>
<dbReference type="SFLD" id="SFLDG01386">
    <property type="entry name" value="main_SPASM_domain-containing"/>
    <property type="match status" value="1"/>
</dbReference>
<keyword evidence="2" id="KW-0004">4Fe-4S</keyword>
<evidence type="ECO:0000256" key="6">
    <source>
        <dbReference type="ARBA" id="ARBA00023014"/>
    </source>
</evidence>
<comment type="cofactor">
    <cofactor evidence="1">
        <name>[4Fe-4S] cluster</name>
        <dbReference type="ChEBI" id="CHEBI:49883"/>
    </cofactor>
</comment>
<protein>
    <submittedName>
        <fullName evidence="9">Heme d1 biosynthesis radical SAM protein NirJ</fullName>
    </submittedName>
</protein>
<evidence type="ECO:0000256" key="4">
    <source>
        <dbReference type="ARBA" id="ARBA00022723"/>
    </source>
</evidence>
<dbReference type="PANTHER" id="PTHR11228:SF7">
    <property type="entry name" value="PQQA PEPTIDE CYCLASE"/>
    <property type="match status" value="1"/>
</dbReference>
<dbReference type="PIRSF" id="PIRSF037420">
    <property type="entry name" value="PQQ_syn_pqqE"/>
    <property type="match status" value="1"/>
</dbReference>
<dbReference type="GO" id="GO:0046872">
    <property type="term" value="F:metal ion binding"/>
    <property type="evidence" value="ECO:0007669"/>
    <property type="project" value="UniProtKB-KW"/>
</dbReference>
<evidence type="ECO:0000256" key="1">
    <source>
        <dbReference type="ARBA" id="ARBA00001966"/>
    </source>
</evidence>
<dbReference type="InterPro" id="IPR058240">
    <property type="entry name" value="rSAM_sf"/>
</dbReference>
<dbReference type="InterPro" id="IPR017200">
    <property type="entry name" value="PqqE-like"/>
</dbReference>
<keyword evidence="4" id="KW-0479">Metal-binding</keyword>
<dbReference type="EMBL" id="JAGQDD010000004">
    <property type="protein sequence ID" value="MBQ0930551.1"/>
    <property type="molecule type" value="Genomic_DNA"/>
</dbReference>
<keyword evidence="10" id="KW-1185">Reference proteome</keyword>
<dbReference type="SFLD" id="SFLDG01385">
    <property type="entry name" value="heme_carboxy_lyase_like"/>
    <property type="match status" value="1"/>
</dbReference>
<dbReference type="GO" id="GO:0003824">
    <property type="term" value="F:catalytic activity"/>
    <property type="evidence" value="ECO:0007669"/>
    <property type="project" value="InterPro"/>
</dbReference>
<dbReference type="PANTHER" id="PTHR11228">
    <property type="entry name" value="RADICAL SAM DOMAIN PROTEIN"/>
    <property type="match status" value="1"/>
</dbReference>
<evidence type="ECO:0000256" key="3">
    <source>
        <dbReference type="ARBA" id="ARBA00022691"/>
    </source>
</evidence>
<dbReference type="InterPro" id="IPR034480">
    <property type="entry name" value="Heme_synthase-like"/>
</dbReference>
<dbReference type="InterPro" id="IPR023992">
    <property type="entry name" value="HemeD1_Synth_NirJ"/>
</dbReference>
<reference evidence="9 10" key="1">
    <citation type="submission" date="2021-04" db="EMBL/GenBank/DDBJ databases">
        <title>The genome sequence of Ideonella sp. 3Y2.</title>
        <authorList>
            <person name="Liu Y."/>
        </authorList>
    </citation>
    <scope>NUCLEOTIDE SEQUENCE [LARGE SCALE GENOMIC DNA]</scope>
    <source>
        <strain evidence="9 10">3Y2</strain>
    </source>
</reference>
<proteinExistence type="predicted"/>
<dbReference type="SFLD" id="SFLDS00029">
    <property type="entry name" value="Radical_SAM"/>
    <property type="match status" value="1"/>
</dbReference>
<dbReference type="GO" id="GO:0051539">
    <property type="term" value="F:4 iron, 4 sulfur cluster binding"/>
    <property type="evidence" value="ECO:0007669"/>
    <property type="project" value="UniProtKB-KW"/>
</dbReference>
<comment type="caution">
    <text evidence="9">The sequence shown here is derived from an EMBL/GenBank/DDBJ whole genome shotgun (WGS) entry which is preliminary data.</text>
</comment>
<gene>
    <name evidence="9" type="primary">nirJ</name>
    <name evidence="9" type="ORF">KAK03_08625</name>
</gene>
<dbReference type="Gene3D" id="3.20.20.70">
    <property type="entry name" value="Aldolase class I"/>
    <property type="match status" value="1"/>
</dbReference>
<dbReference type="NCBIfam" id="TIGR04051">
    <property type="entry name" value="rSAM_NirJ"/>
    <property type="match status" value="1"/>
</dbReference>
<dbReference type="Pfam" id="PF04055">
    <property type="entry name" value="Radical_SAM"/>
    <property type="match status" value="1"/>
</dbReference>
<dbReference type="AlphaFoldDB" id="A0A940YCG0"/>
<dbReference type="SFLD" id="SFLDG01067">
    <property type="entry name" value="SPASM/twitch_domain_containing"/>
    <property type="match status" value="1"/>
</dbReference>
<sequence>MFRVSHYLRELAEAERSGQYPLPRRRGAEGATAPERRAAPSPAPAPLGGGRHAAGGAISGPVVIWNLIRRCNLTCQHCYALSADHDYAGELDTGEVFTVMDDLKAFGVPVLILSGGEPLLRPDLFPIAERALAMGFYTGLSTNGTLIDEALADRITATGFDYVGISLDGLRATHDRFRRLAGAFDRSLHAVRLLLARGVKVGLRYTMTASNAPDFEPLLDLMRAEGAPKFYFSHLNYAGRGNIHRAKDAQFAATRAALDTLFDRAWDAAQRGLDEEYVTGNNDADGPWLLLWLQRRHPDLHARFGEALRQRLQAWGGNASGLHVANIDNLGEVHPDTMWWHHALGNVRQRPFSAIWPDTRDALMAGLKQQPRPVGGRCAACQYLAICGGNTRVRAQQLTGDPWAEDPGCYLDDAEIGLAEDRPRVPLSAFGSQRTVKVPVVAG</sequence>
<dbReference type="GO" id="GO:0006783">
    <property type="term" value="P:heme biosynthetic process"/>
    <property type="evidence" value="ECO:0007669"/>
    <property type="project" value="TreeGrafter"/>
</dbReference>
<dbReference type="RefSeq" id="WP_210853396.1">
    <property type="nucleotide sequence ID" value="NZ_JAGQDD010000004.1"/>
</dbReference>
<evidence type="ECO:0000313" key="10">
    <source>
        <dbReference type="Proteomes" id="UP000676246"/>
    </source>
</evidence>
<evidence type="ECO:0000259" key="8">
    <source>
        <dbReference type="PROSITE" id="PS51918"/>
    </source>
</evidence>
<organism evidence="9 10">
    <name type="scientific">Ideonella alba</name>
    <dbReference type="NCBI Taxonomy" id="2824118"/>
    <lineage>
        <taxon>Bacteria</taxon>
        <taxon>Pseudomonadati</taxon>
        <taxon>Pseudomonadota</taxon>
        <taxon>Betaproteobacteria</taxon>
        <taxon>Burkholderiales</taxon>
        <taxon>Sphaerotilaceae</taxon>
        <taxon>Ideonella</taxon>
    </lineage>
</organism>
<dbReference type="InterPro" id="IPR050377">
    <property type="entry name" value="Radical_SAM_PqqE_MftC-like"/>
</dbReference>
<name>A0A940YCG0_9BURK</name>
<dbReference type="CDD" id="cd01335">
    <property type="entry name" value="Radical_SAM"/>
    <property type="match status" value="1"/>
</dbReference>
<evidence type="ECO:0000313" key="9">
    <source>
        <dbReference type="EMBL" id="MBQ0930551.1"/>
    </source>
</evidence>
<keyword evidence="5" id="KW-0408">Iron</keyword>
<feature type="region of interest" description="Disordered" evidence="7">
    <location>
        <begin position="18"/>
        <end position="50"/>
    </location>
</feature>
<dbReference type="Proteomes" id="UP000676246">
    <property type="component" value="Unassembled WGS sequence"/>
</dbReference>
<dbReference type="InterPro" id="IPR013785">
    <property type="entry name" value="Aldolase_TIM"/>
</dbReference>
<evidence type="ECO:0000256" key="5">
    <source>
        <dbReference type="ARBA" id="ARBA00023004"/>
    </source>
</evidence>
<dbReference type="InterPro" id="IPR007197">
    <property type="entry name" value="rSAM"/>
</dbReference>
<keyword evidence="6" id="KW-0411">Iron-sulfur</keyword>
<dbReference type="PROSITE" id="PS51918">
    <property type="entry name" value="RADICAL_SAM"/>
    <property type="match status" value="1"/>
</dbReference>
<feature type="domain" description="Radical SAM core" evidence="8">
    <location>
        <begin position="57"/>
        <end position="271"/>
    </location>
</feature>
<dbReference type="SFLD" id="SFLDF00393">
    <property type="entry name" value="heme_D1_biosynthesis_(NirJ-lik"/>
    <property type="match status" value="1"/>
</dbReference>